<reference evidence="2 3" key="1">
    <citation type="submission" date="2024-11" db="EMBL/GenBank/DDBJ databases">
        <title>Chromosome-level genome assembly of the freshwater bivalve Anodonta woodiana.</title>
        <authorList>
            <person name="Chen X."/>
        </authorList>
    </citation>
    <scope>NUCLEOTIDE SEQUENCE [LARGE SCALE GENOMIC DNA]</scope>
    <source>
        <strain evidence="2">MN2024</strain>
        <tissue evidence="2">Gills</tissue>
    </source>
</reference>
<sequence>MHKKRVKKVELDVKKHMKSSTKDSEDTNQATLASHPAADITSSASRWELKRAVKALCERLVAIGEEYFLVTANISSGWVSHFGSVKGQDYIEEQSDIAWNFYRYCQDEESSTEDPEIGVVKRGDVDHSAVNLSDPSCLDMDKEFSELMDSDSSGDSKDYINDDERPYISTLEKYSQTMETFSHGLRLRQWDTSDQSELKIPPLKVELAKTQNMSDSKKSTNRRKRTGVKKRMYVDADYFDSDVDDDLKSDNTFDKEEKLLEIGIKERSQNVSSDFSSKREQEESVESGTSGHCSRENTLLSGRKRRKQELVRRHWVDSKEMGEEEASDTTPPNG</sequence>
<protein>
    <submittedName>
        <fullName evidence="2">Uncharacterized protein</fullName>
    </submittedName>
</protein>
<feature type="region of interest" description="Disordered" evidence="1">
    <location>
        <begin position="260"/>
        <end position="334"/>
    </location>
</feature>
<dbReference type="Proteomes" id="UP001634394">
    <property type="component" value="Unassembled WGS sequence"/>
</dbReference>
<dbReference type="AlphaFoldDB" id="A0ABD3TZU4"/>
<feature type="compositionally biased region" description="Polar residues" evidence="1">
    <location>
        <begin position="286"/>
        <end position="300"/>
    </location>
</feature>
<comment type="caution">
    <text evidence="2">The sequence shown here is derived from an EMBL/GenBank/DDBJ whole genome shotgun (WGS) entry which is preliminary data.</text>
</comment>
<evidence type="ECO:0000256" key="1">
    <source>
        <dbReference type="SAM" id="MobiDB-lite"/>
    </source>
</evidence>
<evidence type="ECO:0000313" key="2">
    <source>
        <dbReference type="EMBL" id="KAL3842201.1"/>
    </source>
</evidence>
<accession>A0ABD3TZU4</accession>
<keyword evidence="3" id="KW-1185">Reference proteome</keyword>
<dbReference type="EMBL" id="JBJQND010000017">
    <property type="protein sequence ID" value="KAL3842201.1"/>
    <property type="molecule type" value="Genomic_DNA"/>
</dbReference>
<feature type="region of interest" description="Disordered" evidence="1">
    <location>
        <begin position="207"/>
        <end position="227"/>
    </location>
</feature>
<feature type="compositionally biased region" description="Basic and acidic residues" evidence="1">
    <location>
        <begin position="308"/>
        <end position="321"/>
    </location>
</feature>
<feature type="compositionally biased region" description="Basic and acidic residues" evidence="1">
    <location>
        <begin position="13"/>
        <end position="25"/>
    </location>
</feature>
<proteinExistence type="predicted"/>
<gene>
    <name evidence="2" type="ORF">ACJMK2_020241</name>
</gene>
<name>A0ABD3TZU4_SINWO</name>
<evidence type="ECO:0000313" key="3">
    <source>
        <dbReference type="Proteomes" id="UP001634394"/>
    </source>
</evidence>
<feature type="region of interest" description="Disordered" evidence="1">
    <location>
        <begin position="13"/>
        <end position="34"/>
    </location>
</feature>
<organism evidence="2 3">
    <name type="scientific">Sinanodonta woodiana</name>
    <name type="common">Chinese pond mussel</name>
    <name type="synonym">Anodonta woodiana</name>
    <dbReference type="NCBI Taxonomy" id="1069815"/>
    <lineage>
        <taxon>Eukaryota</taxon>
        <taxon>Metazoa</taxon>
        <taxon>Spiralia</taxon>
        <taxon>Lophotrochozoa</taxon>
        <taxon>Mollusca</taxon>
        <taxon>Bivalvia</taxon>
        <taxon>Autobranchia</taxon>
        <taxon>Heteroconchia</taxon>
        <taxon>Palaeoheterodonta</taxon>
        <taxon>Unionida</taxon>
        <taxon>Unionoidea</taxon>
        <taxon>Unionidae</taxon>
        <taxon>Unioninae</taxon>
        <taxon>Sinanodonta</taxon>
    </lineage>
</organism>